<accession>A0A4C1UMU4</accession>
<dbReference type="AlphaFoldDB" id="A0A4C1UMU4"/>
<protein>
    <submittedName>
        <fullName evidence="1">Uncharacterized protein</fullName>
    </submittedName>
</protein>
<gene>
    <name evidence="1" type="ORF">EVAR_18787_1</name>
</gene>
<reference evidence="1 2" key="1">
    <citation type="journal article" date="2019" name="Commun. Biol.">
        <title>The bagworm genome reveals a unique fibroin gene that provides high tensile strength.</title>
        <authorList>
            <person name="Kono N."/>
            <person name="Nakamura H."/>
            <person name="Ohtoshi R."/>
            <person name="Tomita M."/>
            <person name="Numata K."/>
            <person name="Arakawa K."/>
        </authorList>
    </citation>
    <scope>NUCLEOTIDE SEQUENCE [LARGE SCALE GENOMIC DNA]</scope>
</reference>
<dbReference type="EMBL" id="BGZK01000192">
    <property type="protein sequence ID" value="GBP27316.1"/>
    <property type="molecule type" value="Genomic_DNA"/>
</dbReference>
<comment type="caution">
    <text evidence="1">The sequence shown here is derived from an EMBL/GenBank/DDBJ whole genome shotgun (WGS) entry which is preliminary data.</text>
</comment>
<evidence type="ECO:0000313" key="2">
    <source>
        <dbReference type="Proteomes" id="UP000299102"/>
    </source>
</evidence>
<name>A0A4C1UMU4_EUMVA</name>
<proteinExistence type="predicted"/>
<evidence type="ECO:0000313" key="1">
    <source>
        <dbReference type="EMBL" id="GBP27316.1"/>
    </source>
</evidence>
<dbReference type="Proteomes" id="UP000299102">
    <property type="component" value="Unassembled WGS sequence"/>
</dbReference>
<keyword evidence="2" id="KW-1185">Reference proteome</keyword>
<organism evidence="1 2">
    <name type="scientific">Eumeta variegata</name>
    <name type="common">Bagworm moth</name>
    <name type="synonym">Eumeta japonica</name>
    <dbReference type="NCBI Taxonomy" id="151549"/>
    <lineage>
        <taxon>Eukaryota</taxon>
        <taxon>Metazoa</taxon>
        <taxon>Ecdysozoa</taxon>
        <taxon>Arthropoda</taxon>
        <taxon>Hexapoda</taxon>
        <taxon>Insecta</taxon>
        <taxon>Pterygota</taxon>
        <taxon>Neoptera</taxon>
        <taxon>Endopterygota</taxon>
        <taxon>Lepidoptera</taxon>
        <taxon>Glossata</taxon>
        <taxon>Ditrysia</taxon>
        <taxon>Tineoidea</taxon>
        <taxon>Psychidae</taxon>
        <taxon>Oiketicinae</taxon>
        <taxon>Eumeta</taxon>
    </lineage>
</organism>
<sequence length="126" mass="14360">MRYGDGQIYGVILTMTDLFSETIASWCGGTGLLKYELNREPFISEYEIQKENLTQEKEKVPPKRRGVVRLQELRAITSPATCGRRRPRPVCHRGAESSGHRPRYRELLKVGQVLASVVSQRHSLYG</sequence>